<name>A0A9D1K9Z1_9FIRM</name>
<protein>
    <submittedName>
        <fullName evidence="1">Uncharacterized protein</fullName>
    </submittedName>
</protein>
<evidence type="ECO:0000313" key="2">
    <source>
        <dbReference type="Proteomes" id="UP000886893"/>
    </source>
</evidence>
<dbReference type="EMBL" id="DVKI01000049">
    <property type="protein sequence ID" value="HIT17078.1"/>
    <property type="molecule type" value="Genomic_DNA"/>
</dbReference>
<proteinExistence type="predicted"/>
<organism evidence="1 2">
    <name type="scientific">Candidatus Caccosoma faecigallinarum</name>
    <dbReference type="NCBI Taxonomy" id="2840720"/>
    <lineage>
        <taxon>Bacteria</taxon>
        <taxon>Bacillati</taxon>
        <taxon>Bacillota</taxon>
        <taxon>Bacillota incertae sedis</taxon>
        <taxon>Candidatus Caccosoma</taxon>
    </lineage>
</organism>
<evidence type="ECO:0000313" key="1">
    <source>
        <dbReference type="EMBL" id="HIT17078.1"/>
    </source>
</evidence>
<comment type="caution">
    <text evidence="1">The sequence shown here is derived from an EMBL/GenBank/DDBJ whole genome shotgun (WGS) entry which is preliminary data.</text>
</comment>
<reference evidence="1" key="2">
    <citation type="journal article" date="2021" name="PeerJ">
        <title>Extensive microbial diversity within the chicken gut microbiome revealed by metagenomics and culture.</title>
        <authorList>
            <person name="Gilroy R."/>
            <person name="Ravi A."/>
            <person name="Getino M."/>
            <person name="Pursley I."/>
            <person name="Horton D.L."/>
            <person name="Alikhan N.F."/>
            <person name="Baker D."/>
            <person name="Gharbi K."/>
            <person name="Hall N."/>
            <person name="Watson M."/>
            <person name="Adriaenssens E.M."/>
            <person name="Foster-Nyarko E."/>
            <person name="Jarju S."/>
            <person name="Secka A."/>
            <person name="Antonio M."/>
            <person name="Oren A."/>
            <person name="Chaudhuri R.R."/>
            <person name="La Ragione R."/>
            <person name="Hildebrand F."/>
            <person name="Pallen M.J."/>
        </authorList>
    </citation>
    <scope>NUCLEOTIDE SEQUENCE</scope>
    <source>
        <strain evidence="1">14508</strain>
    </source>
</reference>
<dbReference type="Proteomes" id="UP000886893">
    <property type="component" value="Unassembled WGS sequence"/>
</dbReference>
<sequence>MEKDKHPIVALSRNQISKSVRKTRQHASLLLSLKKTDLESDLDSELLKDILDKVL</sequence>
<reference evidence="1" key="1">
    <citation type="submission" date="2020-10" db="EMBL/GenBank/DDBJ databases">
        <authorList>
            <person name="Gilroy R."/>
        </authorList>
    </citation>
    <scope>NUCLEOTIDE SEQUENCE</scope>
    <source>
        <strain evidence="1">14508</strain>
    </source>
</reference>
<accession>A0A9D1K9Z1</accession>
<dbReference type="AlphaFoldDB" id="A0A9D1K9Z1"/>
<gene>
    <name evidence="1" type="ORF">IAD04_01695</name>
</gene>